<dbReference type="Proteomes" id="UP000464178">
    <property type="component" value="Chromosome"/>
</dbReference>
<keyword evidence="2" id="KW-0732">Signal</keyword>
<evidence type="ECO:0000313" key="4">
    <source>
        <dbReference type="Proteomes" id="UP000464178"/>
    </source>
</evidence>
<gene>
    <name evidence="3" type="ORF">SOIL9_12350</name>
</gene>
<feature type="signal peptide" evidence="2">
    <location>
        <begin position="1"/>
        <end position="26"/>
    </location>
</feature>
<keyword evidence="1" id="KW-0472">Membrane</keyword>
<reference evidence="3 4" key="1">
    <citation type="submission" date="2019-05" db="EMBL/GenBank/DDBJ databases">
        <authorList>
            <consortium name="Science for Life Laboratories"/>
        </authorList>
    </citation>
    <scope>NUCLEOTIDE SEQUENCE [LARGE SCALE GENOMIC DNA]</scope>
    <source>
        <strain evidence="3">Soil9</strain>
    </source>
</reference>
<dbReference type="RefSeq" id="WP_162670760.1">
    <property type="nucleotide sequence ID" value="NZ_LR593886.1"/>
</dbReference>
<dbReference type="AlphaFoldDB" id="A0A6P2D5R4"/>
<evidence type="ECO:0000256" key="1">
    <source>
        <dbReference type="SAM" id="Phobius"/>
    </source>
</evidence>
<protein>
    <recommendedName>
        <fullName evidence="5">PEP-CTERM protein-sorting domain-containing protein</fullName>
    </recommendedName>
</protein>
<accession>A0A6P2D5R4</accession>
<proteinExistence type="predicted"/>
<organism evidence="3 4">
    <name type="scientific">Gemmata massiliana</name>
    <dbReference type="NCBI Taxonomy" id="1210884"/>
    <lineage>
        <taxon>Bacteria</taxon>
        <taxon>Pseudomonadati</taxon>
        <taxon>Planctomycetota</taxon>
        <taxon>Planctomycetia</taxon>
        <taxon>Gemmatales</taxon>
        <taxon>Gemmataceae</taxon>
        <taxon>Gemmata</taxon>
    </lineage>
</organism>
<name>A0A6P2D5R4_9BACT</name>
<dbReference type="EMBL" id="LR593886">
    <property type="protein sequence ID" value="VTR96479.1"/>
    <property type="molecule type" value="Genomic_DNA"/>
</dbReference>
<keyword evidence="4" id="KW-1185">Reference proteome</keyword>
<evidence type="ECO:0008006" key="5">
    <source>
        <dbReference type="Google" id="ProtNLM"/>
    </source>
</evidence>
<feature type="transmembrane region" description="Helical" evidence="1">
    <location>
        <begin position="165"/>
        <end position="182"/>
    </location>
</feature>
<feature type="chain" id="PRO_5026691751" description="PEP-CTERM protein-sorting domain-containing protein" evidence="2">
    <location>
        <begin position="27"/>
        <end position="191"/>
    </location>
</feature>
<evidence type="ECO:0000313" key="3">
    <source>
        <dbReference type="EMBL" id="VTR96479.1"/>
    </source>
</evidence>
<sequence length="191" mass="19210">MLRAVHLWITAAAVVVLLAAASPAQAGFITYSFTTDSSVNGGSVTGSFQVDQADLVDGMLSTSDIKNYQFTFKDSSGVTTIYALEGVFPDIAVDTLTGIPTGTGGSVLGSQVGDSGLVQAFLTSDALTPGASGWAAVSQSSDGATADGGTGHWDIGPSTVTPTPAPAGVVLAVSGIGCLALVRRFRPRLVV</sequence>
<keyword evidence="1" id="KW-0812">Transmembrane</keyword>
<dbReference type="KEGG" id="gms:SOIL9_12350"/>
<keyword evidence="1" id="KW-1133">Transmembrane helix</keyword>
<evidence type="ECO:0000256" key="2">
    <source>
        <dbReference type="SAM" id="SignalP"/>
    </source>
</evidence>